<feature type="binding site" evidence="8">
    <location>
        <position position="109"/>
    </location>
    <ligand>
        <name>GTP</name>
        <dbReference type="ChEBI" id="CHEBI:37565"/>
    </ligand>
</feature>
<evidence type="ECO:0000256" key="1">
    <source>
        <dbReference type="ARBA" id="ARBA00022490"/>
    </source>
</evidence>
<keyword evidence="10" id="KW-0548">Nucleotidyltransferase</keyword>
<evidence type="ECO:0000256" key="7">
    <source>
        <dbReference type="ARBA" id="ARBA00023150"/>
    </source>
</evidence>
<comment type="similarity">
    <text evidence="8">Belongs to the MobA family.</text>
</comment>
<dbReference type="Gene3D" id="3.90.550.10">
    <property type="entry name" value="Spore Coat Polysaccharide Biosynthesis Protein SpsA, Chain A"/>
    <property type="match status" value="1"/>
</dbReference>
<comment type="caution">
    <text evidence="10">The sequence shown here is derived from an EMBL/GenBank/DDBJ whole genome shotgun (WGS) entry which is preliminary data.</text>
</comment>
<reference evidence="10" key="3">
    <citation type="submission" date="2023-01" db="EMBL/GenBank/DDBJ databases">
        <authorList>
            <person name="Sun Q."/>
            <person name="Evtushenko L."/>
        </authorList>
    </citation>
    <scope>NUCLEOTIDE SEQUENCE</scope>
    <source>
        <strain evidence="10">VKM B-1606</strain>
    </source>
</reference>
<accession>A0A9W6MRC0</accession>
<evidence type="ECO:0000313" key="12">
    <source>
        <dbReference type="Proteomes" id="UP000758856"/>
    </source>
</evidence>
<dbReference type="HAMAP" id="MF_00316">
    <property type="entry name" value="MobA"/>
    <property type="match status" value="1"/>
</dbReference>
<evidence type="ECO:0000256" key="8">
    <source>
        <dbReference type="HAMAP-Rule" id="MF_00316"/>
    </source>
</evidence>
<comment type="catalytic activity">
    <reaction evidence="8">
        <text>Mo-molybdopterin + GTP + H(+) = Mo-molybdopterin guanine dinucleotide + diphosphate</text>
        <dbReference type="Rhea" id="RHEA:34243"/>
        <dbReference type="ChEBI" id="CHEBI:15378"/>
        <dbReference type="ChEBI" id="CHEBI:33019"/>
        <dbReference type="ChEBI" id="CHEBI:37565"/>
        <dbReference type="ChEBI" id="CHEBI:71302"/>
        <dbReference type="ChEBI" id="CHEBI:71310"/>
        <dbReference type="EC" id="2.7.7.77"/>
    </reaction>
</comment>
<comment type="subunit">
    <text evidence="8">Monomer.</text>
</comment>
<reference evidence="11 12" key="2">
    <citation type="submission" date="2021-01" db="EMBL/GenBank/DDBJ databases">
        <title>Genomic Encyclopedia of Type Strains, Phase IV (KMG-IV): sequencing the most valuable type-strain genomes for metagenomic binning, comparative biology and taxonomic classification.</title>
        <authorList>
            <person name="Goeker M."/>
        </authorList>
    </citation>
    <scope>NUCLEOTIDE SEQUENCE [LARGE SCALE GENOMIC DNA]</scope>
    <source>
        <strain evidence="11 12">DSM 6130</strain>
    </source>
</reference>
<keyword evidence="4 8" id="KW-0547">Nucleotide-binding</keyword>
<keyword evidence="1 8" id="KW-0963">Cytoplasm</keyword>
<keyword evidence="2 8" id="KW-0808">Transferase</keyword>
<dbReference type="GO" id="GO:0046872">
    <property type="term" value="F:metal ion binding"/>
    <property type="evidence" value="ECO:0007669"/>
    <property type="project" value="UniProtKB-KW"/>
</dbReference>
<dbReference type="EMBL" id="BSFF01000002">
    <property type="protein sequence ID" value="GLK55555.1"/>
    <property type="molecule type" value="Genomic_DNA"/>
</dbReference>
<dbReference type="EC" id="2.7.7.77" evidence="8"/>
<sequence>MPDVEASLASIAGVVLMGGEGRRMGGADKALIALHGRPILAHALDRFRPQVATLALSANGDPARFAAFALPVLADAADGPGGPLAGVRTALAWARSFEGVAHLATLPGDAPYPPVDLVARLAAAAGEGPAVAVSPSGLEPLHALWPLGCAEALDRLVRDGVSSPRRALAELGAVEVAFADGSGFRDVDTPDDLARLAAGDAANIGSPTT</sequence>
<comment type="domain">
    <text evidence="8">The N-terminal domain determines nucleotide recognition and specific binding, while the C-terminal domain determines the specific binding to the target protein.</text>
</comment>
<dbReference type="Pfam" id="PF12804">
    <property type="entry name" value="NTP_transf_3"/>
    <property type="match status" value="1"/>
</dbReference>
<protein>
    <recommendedName>
        <fullName evidence="8">Molybdenum cofactor guanylyltransferase</fullName>
        <shortName evidence="8">MoCo guanylyltransferase</shortName>
        <ecNumber evidence="8">2.7.7.77</ecNumber>
    </recommendedName>
    <alternativeName>
        <fullName evidence="8">GTP:molybdopterin guanylyltransferase</fullName>
    </alternativeName>
    <alternativeName>
        <fullName evidence="8">Mo-MPT guanylyltransferase</fullName>
    </alternativeName>
    <alternativeName>
        <fullName evidence="8">Molybdopterin guanylyltransferase</fullName>
    </alternativeName>
    <alternativeName>
        <fullName evidence="8">Molybdopterin-guanine dinucleotide synthase</fullName>
        <shortName evidence="8">MGD synthase</shortName>
    </alternativeName>
</protein>
<dbReference type="PANTHER" id="PTHR19136:SF81">
    <property type="entry name" value="MOLYBDENUM COFACTOR GUANYLYLTRANSFERASE"/>
    <property type="match status" value="1"/>
</dbReference>
<evidence type="ECO:0000256" key="5">
    <source>
        <dbReference type="ARBA" id="ARBA00022842"/>
    </source>
</evidence>
<evidence type="ECO:0000256" key="2">
    <source>
        <dbReference type="ARBA" id="ARBA00022679"/>
    </source>
</evidence>
<dbReference type="GO" id="GO:0061603">
    <property type="term" value="F:molybdenum cofactor guanylyltransferase activity"/>
    <property type="evidence" value="ECO:0007669"/>
    <property type="project" value="UniProtKB-EC"/>
</dbReference>
<feature type="binding site" evidence="8">
    <location>
        <position position="109"/>
    </location>
    <ligand>
        <name>Mg(2+)</name>
        <dbReference type="ChEBI" id="CHEBI:18420"/>
    </ligand>
</feature>
<keyword evidence="3 8" id="KW-0479">Metal-binding</keyword>
<dbReference type="InterPro" id="IPR013482">
    <property type="entry name" value="Molybde_CF_guanTrfase"/>
</dbReference>
<dbReference type="GO" id="GO:0005525">
    <property type="term" value="F:GTP binding"/>
    <property type="evidence" value="ECO:0007669"/>
    <property type="project" value="UniProtKB-UniRule"/>
</dbReference>
<evidence type="ECO:0000313" key="13">
    <source>
        <dbReference type="Proteomes" id="UP001143400"/>
    </source>
</evidence>
<feature type="domain" description="MobA-like NTP transferase" evidence="9">
    <location>
        <begin position="13"/>
        <end position="171"/>
    </location>
</feature>
<reference evidence="10" key="1">
    <citation type="journal article" date="2014" name="Int. J. Syst. Evol. Microbiol.">
        <title>Complete genome sequence of Corynebacterium casei LMG S-19264T (=DSM 44701T), isolated from a smear-ripened cheese.</title>
        <authorList>
            <consortium name="US DOE Joint Genome Institute (JGI-PGF)"/>
            <person name="Walter F."/>
            <person name="Albersmeier A."/>
            <person name="Kalinowski J."/>
            <person name="Ruckert C."/>
        </authorList>
    </citation>
    <scope>NUCLEOTIDE SEQUENCE</scope>
    <source>
        <strain evidence="10">VKM B-1606</strain>
    </source>
</reference>
<evidence type="ECO:0000313" key="11">
    <source>
        <dbReference type="EMBL" id="MBM7850262.1"/>
    </source>
</evidence>
<keyword evidence="7 8" id="KW-0501">Molybdenum cofactor biosynthesis</keyword>
<keyword evidence="6 8" id="KW-0342">GTP-binding</keyword>
<name>A0A9W6MRC0_9HYPH</name>
<dbReference type="Proteomes" id="UP000758856">
    <property type="component" value="Unassembled WGS sequence"/>
</dbReference>
<evidence type="ECO:0000313" key="10">
    <source>
        <dbReference type="EMBL" id="GLK55555.1"/>
    </source>
</evidence>
<feature type="binding site" evidence="8">
    <location>
        <begin position="16"/>
        <end position="18"/>
    </location>
    <ligand>
        <name>GTP</name>
        <dbReference type="ChEBI" id="CHEBI:37565"/>
    </ligand>
</feature>
<dbReference type="InterPro" id="IPR029044">
    <property type="entry name" value="Nucleotide-diphossugar_trans"/>
</dbReference>
<keyword evidence="5 8" id="KW-0460">Magnesium</keyword>
<dbReference type="GO" id="GO:1902758">
    <property type="term" value="P:bis(molybdopterin guanine dinucleotide)molybdenum biosynthetic process"/>
    <property type="evidence" value="ECO:0007669"/>
    <property type="project" value="TreeGrafter"/>
</dbReference>
<dbReference type="SUPFAM" id="SSF53448">
    <property type="entry name" value="Nucleotide-diphospho-sugar transferases"/>
    <property type="match status" value="1"/>
</dbReference>
<dbReference type="PANTHER" id="PTHR19136">
    <property type="entry name" value="MOLYBDENUM COFACTOR GUANYLYLTRANSFERASE"/>
    <property type="match status" value="1"/>
</dbReference>
<dbReference type="CDD" id="cd02503">
    <property type="entry name" value="MobA"/>
    <property type="match status" value="1"/>
</dbReference>
<evidence type="ECO:0000256" key="3">
    <source>
        <dbReference type="ARBA" id="ARBA00022723"/>
    </source>
</evidence>
<comment type="function">
    <text evidence="8">Transfers a GMP moiety from GTP to Mo-molybdopterin (Mo-MPT) cofactor (Moco or molybdenum cofactor) to form Mo-molybdopterin guanine dinucleotide (Mo-MGD) cofactor.</text>
</comment>
<evidence type="ECO:0000256" key="6">
    <source>
        <dbReference type="ARBA" id="ARBA00023134"/>
    </source>
</evidence>
<comment type="caution">
    <text evidence="8">Lacks conserved residue(s) required for the propagation of feature annotation.</text>
</comment>
<feature type="binding site" evidence="8">
    <location>
        <position position="75"/>
    </location>
    <ligand>
        <name>GTP</name>
        <dbReference type="ChEBI" id="CHEBI:37565"/>
    </ligand>
</feature>
<evidence type="ECO:0000256" key="4">
    <source>
        <dbReference type="ARBA" id="ARBA00022741"/>
    </source>
</evidence>
<dbReference type="InterPro" id="IPR025877">
    <property type="entry name" value="MobA-like_NTP_Trfase"/>
</dbReference>
<dbReference type="GO" id="GO:0005737">
    <property type="term" value="C:cytoplasm"/>
    <property type="evidence" value="ECO:0007669"/>
    <property type="project" value="UniProtKB-SubCell"/>
</dbReference>
<dbReference type="Proteomes" id="UP001143400">
    <property type="component" value="Unassembled WGS sequence"/>
</dbReference>
<keyword evidence="12" id="KW-1185">Reference proteome</keyword>
<gene>
    <name evidence="8 10" type="primary">mobA</name>
    <name evidence="10" type="ORF">GCM10008170_15740</name>
    <name evidence="11" type="ORF">JOD31_000474</name>
</gene>
<evidence type="ECO:0000259" key="9">
    <source>
        <dbReference type="Pfam" id="PF12804"/>
    </source>
</evidence>
<feature type="binding site" evidence="8">
    <location>
        <position position="29"/>
    </location>
    <ligand>
        <name>GTP</name>
        <dbReference type="ChEBI" id="CHEBI:37565"/>
    </ligand>
</feature>
<dbReference type="EMBL" id="JAFBCY010000001">
    <property type="protein sequence ID" value="MBM7850262.1"/>
    <property type="molecule type" value="Genomic_DNA"/>
</dbReference>
<proteinExistence type="inferred from homology"/>
<comment type="cofactor">
    <cofactor evidence="8">
        <name>Mg(2+)</name>
        <dbReference type="ChEBI" id="CHEBI:18420"/>
    </cofactor>
</comment>
<dbReference type="RefSeq" id="WP_204948710.1">
    <property type="nucleotide sequence ID" value="NZ_BSFF01000002.1"/>
</dbReference>
<organism evidence="10 13">
    <name type="scientific">Methylopila capsulata</name>
    <dbReference type="NCBI Taxonomy" id="61654"/>
    <lineage>
        <taxon>Bacteria</taxon>
        <taxon>Pseudomonadati</taxon>
        <taxon>Pseudomonadota</taxon>
        <taxon>Alphaproteobacteria</taxon>
        <taxon>Hyphomicrobiales</taxon>
        <taxon>Methylopilaceae</taxon>
        <taxon>Methylopila</taxon>
    </lineage>
</organism>
<comment type="subcellular location">
    <subcellularLocation>
        <location evidence="8">Cytoplasm</location>
    </subcellularLocation>
</comment>
<dbReference type="AlphaFoldDB" id="A0A9W6MRC0"/>